<reference evidence="2 3" key="1">
    <citation type="journal article" date="2023" name="Sci. Data">
        <title>Genome assembly of the Korean intertidal mud-creeper Batillaria attramentaria.</title>
        <authorList>
            <person name="Patra A.K."/>
            <person name="Ho P.T."/>
            <person name="Jun S."/>
            <person name="Lee S.J."/>
            <person name="Kim Y."/>
            <person name="Won Y.J."/>
        </authorList>
    </citation>
    <scope>NUCLEOTIDE SEQUENCE [LARGE SCALE GENOMIC DNA]</scope>
    <source>
        <strain evidence="2">Wonlab-2016</strain>
    </source>
</reference>
<dbReference type="InterPro" id="IPR006621">
    <property type="entry name" value="Nose-resist-to-fluoxetine_N"/>
</dbReference>
<dbReference type="Pfam" id="PF20146">
    <property type="entry name" value="NRF"/>
    <property type="match status" value="1"/>
</dbReference>
<evidence type="ECO:0000259" key="1">
    <source>
        <dbReference type="Pfam" id="PF20146"/>
    </source>
</evidence>
<organism evidence="2 3">
    <name type="scientific">Batillaria attramentaria</name>
    <dbReference type="NCBI Taxonomy" id="370345"/>
    <lineage>
        <taxon>Eukaryota</taxon>
        <taxon>Metazoa</taxon>
        <taxon>Spiralia</taxon>
        <taxon>Lophotrochozoa</taxon>
        <taxon>Mollusca</taxon>
        <taxon>Gastropoda</taxon>
        <taxon>Caenogastropoda</taxon>
        <taxon>Sorbeoconcha</taxon>
        <taxon>Cerithioidea</taxon>
        <taxon>Batillariidae</taxon>
        <taxon>Batillaria</taxon>
    </lineage>
</organism>
<gene>
    <name evidence="2" type="ORF">BaRGS_00026393</name>
</gene>
<dbReference type="EMBL" id="JACVVK020000246">
    <property type="protein sequence ID" value="KAK7482374.1"/>
    <property type="molecule type" value="Genomic_DNA"/>
</dbReference>
<feature type="domain" description="Nose resistant-to-fluoxetine protein N-terminal" evidence="1">
    <location>
        <begin position="38"/>
        <end position="90"/>
    </location>
</feature>
<comment type="caution">
    <text evidence="2">The sequence shown here is derived from an EMBL/GenBank/DDBJ whole genome shotgun (WGS) entry which is preliminary data.</text>
</comment>
<dbReference type="AlphaFoldDB" id="A0ABD0K576"/>
<evidence type="ECO:0000313" key="2">
    <source>
        <dbReference type="EMBL" id="KAK7482374.1"/>
    </source>
</evidence>
<sequence length="119" mass="13159">KQIDDLAKARYLIFPHIYRAFIDAGKSPGHYNITSGYYDATGKQGSGLFLGALTWKGNFQECLNVLGYSPTKPGGHVFETNGNQPAPQYCSVFLGTPEWMYEIVQGLVRSRFASLVSSM</sequence>
<feature type="non-terminal residue" evidence="2">
    <location>
        <position position="1"/>
    </location>
</feature>
<keyword evidence="3" id="KW-1185">Reference proteome</keyword>
<name>A0ABD0K576_9CAEN</name>
<evidence type="ECO:0000313" key="3">
    <source>
        <dbReference type="Proteomes" id="UP001519460"/>
    </source>
</evidence>
<dbReference type="Proteomes" id="UP001519460">
    <property type="component" value="Unassembled WGS sequence"/>
</dbReference>
<protein>
    <recommendedName>
        <fullName evidence="1">Nose resistant-to-fluoxetine protein N-terminal domain-containing protein</fullName>
    </recommendedName>
</protein>
<proteinExistence type="predicted"/>
<accession>A0ABD0K576</accession>